<gene>
    <name evidence="1" type="ORF">Tco_0728325</name>
</gene>
<evidence type="ECO:0000313" key="2">
    <source>
        <dbReference type="Proteomes" id="UP001151760"/>
    </source>
</evidence>
<organism evidence="1 2">
    <name type="scientific">Tanacetum coccineum</name>
    <dbReference type="NCBI Taxonomy" id="301880"/>
    <lineage>
        <taxon>Eukaryota</taxon>
        <taxon>Viridiplantae</taxon>
        <taxon>Streptophyta</taxon>
        <taxon>Embryophyta</taxon>
        <taxon>Tracheophyta</taxon>
        <taxon>Spermatophyta</taxon>
        <taxon>Magnoliopsida</taxon>
        <taxon>eudicotyledons</taxon>
        <taxon>Gunneridae</taxon>
        <taxon>Pentapetalae</taxon>
        <taxon>asterids</taxon>
        <taxon>campanulids</taxon>
        <taxon>Asterales</taxon>
        <taxon>Asteraceae</taxon>
        <taxon>Asteroideae</taxon>
        <taxon>Anthemideae</taxon>
        <taxon>Anthemidinae</taxon>
        <taxon>Tanacetum</taxon>
    </lineage>
</organism>
<sequence length="167" mass="19029">MFEFSLCFLADSVINLVSDSSRLGLRSGYEEFPLFRRYNPSPTALYCPPAYTFSFTFFISRPRLLSWAWIAASPSEVSVLLVLEDVPFLGVFSHFLDGYFSISGSFGRSVECQYAILSSQNTPYCLEKHIRRLDYRIQYDDLGRRFDTSYPTGGYGVSGDQSEHNTI</sequence>
<dbReference type="EMBL" id="BQNB010010526">
    <property type="protein sequence ID" value="GJS78444.1"/>
    <property type="molecule type" value="Genomic_DNA"/>
</dbReference>
<name>A0ABQ4YKV2_9ASTR</name>
<evidence type="ECO:0000313" key="1">
    <source>
        <dbReference type="EMBL" id="GJS78444.1"/>
    </source>
</evidence>
<protein>
    <submittedName>
        <fullName evidence="1">Uncharacterized protein</fullName>
    </submittedName>
</protein>
<dbReference type="Proteomes" id="UP001151760">
    <property type="component" value="Unassembled WGS sequence"/>
</dbReference>
<comment type="caution">
    <text evidence="1">The sequence shown here is derived from an EMBL/GenBank/DDBJ whole genome shotgun (WGS) entry which is preliminary data.</text>
</comment>
<proteinExistence type="predicted"/>
<reference evidence="1" key="1">
    <citation type="journal article" date="2022" name="Int. J. Mol. Sci.">
        <title>Draft Genome of Tanacetum Coccineum: Genomic Comparison of Closely Related Tanacetum-Family Plants.</title>
        <authorList>
            <person name="Yamashiro T."/>
            <person name="Shiraishi A."/>
            <person name="Nakayama K."/>
            <person name="Satake H."/>
        </authorList>
    </citation>
    <scope>NUCLEOTIDE SEQUENCE</scope>
</reference>
<reference evidence="1" key="2">
    <citation type="submission" date="2022-01" db="EMBL/GenBank/DDBJ databases">
        <authorList>
            <person name="Yamashiro T."/>
            <person name="Shiraishi A."/>
            <person name="Satake H."/>
            <person name="Nakayama K."/>
        </authorList>
    </citation>
    <scope>NUCLEOTIDE SEQUENCE</scope>
</reference>
<keyword evidence="2" id="KW-1185">Reference proteome</keyword>
<accession>A0ABQ4YKV2</accession>